<reference evidence="2 3" key="1">
    <citation type="submission" date="2018-10" db="EMBL/GenBank/DDBJ databases">
        <title>Genomic Encyclopedia of Archaeal and Bacterial Type Strains, Phase II (KMG-II): from individual species to whole genera.</title>
        <authorList>
            <person name="Goeker M."/>
        </authorList>
    </citation>
    <scope>NUCLEOTIDE SEQUENCE [LARGE SCALE GENOMIC DNA]</scope>
    <source>
        <strain evidence="2 3">DSM 15149</strain>
    </source>
</reference>
<keyword evidence="1" id="KW-1133">Transmembrane helix</keyword>
<evidence type="ECO:0000313" key="3">
    <source>
        <dbReference type="Proteomes" id="UP000280955"/>
    </source>
</evidence>
<dbReference type="RefSeq" id="WP_015834315.1">
    <property type="nucleotide sequence ID" value="NC_012962.1"/>
</dbReference>
<dbReference type="EMBL" id="RBLJ01000001">
    <property type="protein sequence ID" value="RKS65845.1"/>
    <property type="molecule type" value="Genomic_DNA"/>
</dbReference>
<comment type="caution">
    <text evidence="2">The sequence shown here is derived from an EMBL/GenBank/DDBJ whole genome shotgun (WGS) entry which is preliminary data.</text>
</comment>
<keyword evidence="3" id="KW-1185">Reference proteome</keyword>
<sequence length="230" mass="25389">MSTEKNGSLRDYSKAQLAEELKPYYDEISQELTETQKKKINFDTFLDDAYNQLQASKTSALPFADETFEQKFESINLAGVSECVVATGVVILDVFGIIGSLVGIRTEIVRSATRSILRELGQSTLHGLQATIRNISKAPNDIEKAREIWALFSQLYNAIGKGTIFKAFKDAMPWYEWLKAGVLMVAQITAWFASGGLAFVATVALMTVSIVQLVQDCLKAIDTCKDITLA</sequence>
<proteinExistence type="predicted"/>
<gene>
    <name evidence="2" type="ORF">BDD30_0114</name>
</gene>
<protein>
    <submittedName>
        <fullName evidence="2">Uncharacterized protein</fullName>
    </submittedName>
</protein>
<accession>A0ABX9SQV3</accession>
<feature type="transmembrane region" description="Helical" evidence="1">
    <location>
        <begin position="188"/>
        <end position="214"/>
    </location>
</feature>
<keyword evidence="1" id="KW-0472">Membrane</keyword>
<evidence type="ECO:0000256" key="1">
    <source>
        <dbReference type="SAM" id="Phobius"/>
    </source>
</evidence>
<name>A0ABX9SQV3_9GAMM</name>
<dbReference type="Proteomes" id="UP000280955">
    <property type="component" value="Unassembled WGS sequence"/>
</dbReference>
<keyword evidence="1" id="KW-0812">Transmembrane</keyword>
<evidence type="ECO:0000313" key="2">
    <source>
        <dbReference type="EMBL" id="RKS65845.1"/>
    </source>
</evidence>
<organism evidence="2 3">
    <name type="scientific">Photorhabdus asymbiotica</name>
    <dbReference type="NCBI Taxonomy" id="291112"/>
    <lineage>
        <taxon>Bacteria</taxon>
        <taxon>Pseudomonadati</taxon>
        <taxon>Pseudomonadota</taxon>
        <taxon>Gammaproteobacteria</taxon>
        <taxon>Enterobacterales</taxon>
        <taxon>Morganellaceae</taxon>
        <taxon>Photorhabdus</taxon>
    </lineage>
</organism>